<keyword evidence="4" id="KW-1185">Reference proteome</keyword>
<organism evidence="3 4">
    <name type="scientific">Sphingomonas colocasiae</name>
    <dbReference type="NCBI Taxonomy" id="1848973"/>
    <lineage>
        <taxon>Bacteria</taxon>
        <taxon>Pseudomonadati</taxon>
        <taxon>Pseudomonadota</taxon>
        <taxon>Alphaproteobacteria</taxon>
        <taxon>Sphingomonadales</taxon>
        <taxon>Sphingomonadaceae</taxon>
        <taxon>Sphingomonas</taxon>
    </lineage>
</organism>
<dbReference type="RefSeq" id="WP_222992887.1">
    <property type="nucleotide sequence ID" value="NZ_JAINVV010000013.1"/>
</dbReference>
<feature type="transmembrane region" description="Helical" evidence="2">
    <location>
        <begin position="12"/>
        <end position="36"/>
    </location>
</feature>
<evidence type="ECO:0000313" key="4">
    <source>
        <dbReference type="Proteomes" id="UP000706039"/>
    </source>
</evidence>
<keyword evidence="2" id="KW-0812">Transmembrane</keyword>
<proteinExistence type="predicted"/>
<evidence type="ECO:0000256" key="1">
    <source>
        <dbReference type="SAM" id="MobiDB-lite"/>
    </source>
</evidence>
<accession>A0ABS7PWQ4</accession>
<dbReference type="EMBL" id="JAINVV010000013">
    <property type="protein sequence ID" value="MBY8825790.1"/>
    <property type="molecule type" value="Genomic_DNA"/>
</dbReference>
<dbReference type="Proteomes" id="UP000706039">
    <property type="component" value="Unassembled WGS sequence"/>
</dbReference>
<dbReference type="PROSITE" id="PS51257">
    <property type="entry name" value="PROKAR_LIPOPROTEIN"/>
    <property type="match status" value="1"/>
</dbReference>
<evidence type="ECO:0000256" key="2">
    <source>
        <dbReference type="SAM" id="Phobius"/>
    </source>
</evidence>
<keyword evidence="2" id="KW-0472">Membrane</keyword>
<name>A0ABS7PWQ4_9SPHN</name>
<feature type="transmembrane region" description="Helical" evidence="2">
    <location>
        <begin position="64"/>
        <end position="84"/>
    </location>
</feature>
<gene>
    <name evidence="3" type="ORF">K7G82_26040</name>
</gene>
<evidence type="ECO:0000313" key="3">
    <source>
        <dbReference type="EMBL" id="MBY8825790.1"/>
    </source>
</evidence>
<comment type="caution">
    <text evidence="3">The sequence shown here is derived from an EMBL/GenBank/DDBJ whole genome shotgun (WGS) entry which is preliminary data.</text>
</comment>
<sequence length="278" mass="29004">MAKASAKRPILPLPLWMGVSCGIAVGLIVMMLPVALLESLVEQTGLASVLPAAAPPLGQTARGLLAAIAGLVMAVSCFTLLRALEGLPPVRIGKRRPRRDAAEAIFDAAQPDDLPEPALIEEPRRGPIMAARDLGAPFHSITAETAQAAALPDLTSDSAPEAEAPLVLEPEMAEAAIEVAPESDTEAPALDHVEQAVPAPDPVPEADGAMPIPVSPARDAIEGSIPSLVRRLETGFERRLAGREAGQPEPGFADPQPDIDVALRDALGTLQRMSARSR</sequence>
<protein>
    <submittedName>
        <fullName evidence="3">Uncharacterized protein</fullName>
    </submittedName>
</protein>
<keyword evidence="2" id="KW-1133">Transmembrane helix</keyword>
<feature type="region of interest" description="Disordered" evidence="1">
    <location>
        <begin position="240"/>
        <end position="259"/>
    </location>
</feature>
<reference evidence="3 4" key="1">
    <citation type="submission" date="2021-08" db="EMBL/GenBank/DDBJ databases">
        <authorList>
            <person name="Tuo L."/>
        </authorList>
    </citation>
    <scope>NUCLEOTIDE SEQUENCE [LARGE SCALE GENOMIC DNA]</scope>
    <source>
        <strain evidence="3 4">JCM 31229</strain>
    </source>
</reference>